<dbReference type="InterPro" id="IPR035969">
    <property type="entry name" value="Rab-GAP_TBC_sf"/>
</dbReference>
<dbReference type="SMART" id="SM00164">
    <property type="entry name" value="TBC"/>
    <property type="match status" value="1"/>
</dbReference>
<protein>
    <recommendedName>
        <fullName evidence="5">Rab-GAP TBC domain-containing protein</fullName>
    </recommendedName>
</protein>
<feature type="region of interest" description="Disordered" evidence="4">
    <location>
        <begin position="915"/>
        <end position="962"/>
    </location>
</feature>
<name>A0A9P6FS71_9FUNG</name>
<dbReference type="Gene3D" id="1.10.10.750">
    <property type="entry name" value="Ypt/Rab-GAP domain of gyp1p, domain 1"/>
    <property type="match status" value="1"/>
</dbReference>
<evidence type="ECO:0000256" key="2">
    <source>
        <dbReference type="ARBA" id="ARBA00023054"/>
    </source>
</evidence>
<keyword evidence="7" id="KW-1185">Reference proteome</keyword>
<evidence type="ECO:0000256" key="4">
    <source>
        <dbReference type="SAM" id="MobiDB-lite"/>
    </source>
</evidence>
<dbReference type="InterPro" id="IPR050302">
    <property type="entry name" value="Rab_GAP_TBC_domain"/>
</dbReference>
<dbReference type="FunFam" id="1.10.10.750:FF:000003">
    <property type="entry name" value="GTPase activating protein (Evi5)"/>
    <property type="match status" value="1"/>
</dbReference>
<feature type="domain" description="Rab-GAP TBC" evidence="5">
    <location>
        <begin position="247"/>
        <end position="432"/>
    </location>
</feature>
<dbReference type="EMBL" id="JAABOA010002064">
    <property type="protein sequence ID" value="KAF9580444.1"/>
    <property type="molecule type" value="Genomic_DNA"/>
</dbReference>
<dbReference type="Gene3D" id="1.10.8.270">
    <property type="entry name" value="putative rabgap domain of human tbc1 domain family member 14 like domains"/>
    <property type="match status" value="1"/>
</dbReference>
<sequence>TIPALKPLELKSATRAISAIAEEEDHIAVFKRMLDDILDNASTDTLTHGLEPGKSGPKATLTTSASASHLALSSTTERARLTRSTTLGFLLPQPKTHLEKLKELHSGNRSELTPSSAVDQDLLHKLEEQNNQLPPQESASYLLARLERQSGLLETDPKSVCIESKSLHGNLSTLHRLMAESTSDLHNSNIANQQGELTADLINQEASLELELRAEEIDWEFWGMLVQDYSAVASKLPHLLAARVRRGLPPKLRGLIWQSMSQASSTYLETMYSQLVKESSPYERVIQRDLARTFPQVAMFKDENGEGQKMLSNILKAYSLYDPHVGYCQGLGFLVGPLLMNMKEREAFCVFVRLMETYDMRTMFTLNMEGLQLRLHQFSALLSEHLPMLHTHLAFHSINATMYASQWFLSLFAYTYPLPLVMRIYDVVFSEGAPETIMRVAVAFLKKNEERLMQLQEFEDLLEVLTSKLYDVYEDDAGEVIRDAMLLSTRITKEKLDTLAIAYVAELEDQQQRTGEITSQRFKDRFGKETAAPPPTSAAPKTSVKSKLSRGANRLSIAASFGSSSALLYSANSSGNSESSSEEEDSTAATTPQKSSPVLAEASPSMSSDAMLLEQIKDLAKALSLLQRDHVEVTESLVQNRIEKSQCLEEIDHLRKKVSDMERQQNRFSMMSVVAPSVMSQSDAASSVAMSSPRTATHDEGKIRPGSSWSNHSQEDDDYYDIHKTSSVSSLGITQDDLAHRLAAAERELAHVTSELMGSKVTVMEAMNEAESQRTKAQTLEKILLDSREALIQLQEQQMTLQNNKMTIMMERDNFRHERSEFERRLSHVQKQLEDNMNLLSKERLERQSLKEKVEELEMNAAYAAANAGANLRRGRSVRQSLNEVAMYNMLNRGGSPSPRTSTFMLEETIMPQSPLSEQAFSISRRGSDDSIDSARNSNNNLRRGSTDTQTSSVSGGGRESICSARPTATVRKGWPSEKAASAGVVPSVPMTNVYGTRKFVVSAESEPAKLKRTASNRNSVFGSLGFRRAETS</sequence>
<evidence type="ECO:0000256" key="1">
    <source>
        <dbReference type="ARBA" id="ARBA00022468"/>
    </source>
</evidence>
<dbReference type="FunFam" id="1.10.472.80:FF:000027">
    <property type="entry name" value="GTPase activating protein (Evi5)"/>
    <property type="match status" value="1"/>
</dbReference>
<keyword evidence="1" id="KW-0343">GTPase activation</keyword>
<dbReference type="GO" id="GO:0031267">
    <property type="term" value="F:small GTPase binding"/>
    <property type="evidence" value="ECO:0007669"/>
    <property type="project" value="TreeGrafter"/>
</dbReference>
<feature type="compositionally biased region" description="Polar residues" evidence="4">
    <location>
        <begin position="935"/>
        <end position="954"/>
    </location>
</feature>
<dbReference type="InterPro" id="IPR000195">
    <property type="entry name" value="Rab-GAP-TBC_dom"/>
</dbReference>
<dbReference type="FunFam" id="1.10.8.270:FF:000001">
    <property type="entry name" value="TBC1 domain family member 1"/>
    <property type="match status" value="1"/>
</dbReference>
<feature type="region of interest" description="Disordered" evidence="4">
    <location>
        <begin position="570"/>
        <end position="606"/>
    </location>
</feature>
<evidence type="ECO:0000259" key="5">
    <source>
        <dbReference type="PROSITE" id="PS50086"/>
    </source>
</evidence>
<feature type="compositionally biased region" description="Low complexity" evidence="4">
    <location>
        <begin position="570"/>
        <end position="579"/>
    </location>
</feature>
<dbReference type="GO" id="GO:0005096">
    <property type="term" value="F:GTPase activator activity"/>
    <property type="evidence" value="ECO:0007669"/>
    <property type="project" value="UniProtKB-KW"/>
</dbReference>
<dbReference type="PANTHER" id="PTHR47219:SF22">
    <property type="entry name" value="RAB-GAP TBC DOMAIN-CONTAINING PROTEIN"/>
    <property type="match status" value="1"/>
</dbReference>
<evidence type="ECO:0000313" key="6">
    <source>
        <dbReference type="EMBL" id="KAF9580444.1"/>
    </source>
</evidence>
<evidence type="ECO:0000313" key="7">
    <source>
        <dbReference type="Proteomes" id="UP000780801"/>
    </source>
</evidence>
<dbReference type="Gene3D" id="1.10.472.80">
    <property type="entry name" value="Ypt/Rab-GAP domain of gyp1p, domain 3"/>
    <property type="match status" value="1"/>
</dbReference>
<dbReference type="OrthoDB" id="159449at2759"/>
<dbReference type="AlphaFoldDB" id="A0A9P6FS71"/>
<feature type="compositionally biased region" description="Polar residues" evidence="4">
    <location>
        <begin position="684"/>
        <end position="695"/>
    </location>
</feature>
<keyword evidence="2 3" id="KW-0175">Coiled coil</keyword>
<gene>
    <name evidence="6" type="ORF">BGW38_002914</name>
</gene>
<reference evidence="6" key="1">
    <citation type="journal article" date="2020" name="Fungal Divers.">
        <title>Resolving the Mortierellaceae phylogeny through synthesis of multi-gene phylogenetics and phylogenomics.</title>
        <authorList>
            <person name="Vandepol N."/>
            <person name="Liber J."/>
            <person name="Desiro A."/>
            <person name="Na H."/>
            <person name="Kennedy M."/>
            <person name="Barry K."/>
            <person name="Grigoriev I.V."/>
            <person name="Miller A.N."/>
            <person name="O'Donnell K."/>
            <person name="Stajich J.E."/>
            <person name="Bonito G."/>
        </authorList>
    </citation>
    <scope>NUCLEOTIDE SEQUENCE</scope>
    <source>
        <strain evidence="6">KOD1015</strain>
    </source>
</reference>
<dbReference type="Proteomes" id="UP000780801">
    <property type="component" value="Unassembled WGS sequence"/>
</dbReference>
<feature type="region of interest" description="Disordered" evidence="4">
    <location>
        <begin position="684"/>
        <end position="715"/>
    </location>
</feature>
<dbReference type="PANTHER" id="PTHR47219">
    <property type="entry name" value="RAB GTPASE-ACTIVATING PROTEIN 1-LIKE"/>
    <property type="match status" value="1"/>
</dbReference>
<dbReference type="Pfam" id="PF23436">
    <property type="entry name" value="RabGap-TBC_2"/>
    <property type="match status" value="1"/>
</dbReference>
<feature type="non-terminal residue" evidence="6">
    <location>
        <position position="1033"/>
    </location>
</feature>
<evidence type="ECO:0000256" key="3">
    <source>
        <dbReference type="SAM" id="Coils"/>
    </source>
</evidence>
<proteinExistence type="predicted"/>
<feature type="coiled-coil region" evidence="3">
    <location>
        <begin position="735"/>
        <end position="867"/>
    </location>
</feature>
<feature type="region of interest" description="Disordered" evidence="4">
    <location>
        <begin position="513"/>
        <end position="547"/>
    </location>
</feature>
<dbReference type="SUPFAM" id="SSF47923">
    <property type="entry name" value="Ypt/Rab-GAP domain of gyp1p"/>
    <property type="match status" value="2"/>
</dbReference>
<organism evidence="6 7">
    <name type="scientific">Lunasporangiospora selenospora</name>
    <dbReference type="NCBI Taxonomy" id="979761"/>
    <lineage>
        <taxon>Eukaryota</taxon>
        <taxon>Fungi</taxon>
        <taxon>Fungi incertae sedis</taxon>
        <taxon>Mucoromycota</taxon>
        <taxon>Mortierellomycotina</taxon>
        <taxon>Mortierellomycetes</taxon>
        <taxon>Mortierellales</taxon>
        <taxon>Mortierellaceae</taxon>
        <taxon>Lunasporangiospora</taxon>
    </lineage>
</organism>
<accession>A0A9P6FS71</accession>
<dbReference type="PROSITE" id="PS50086">
    <property type="entry name" value="TBC_RABGAP"/>
    <property type="match status" value="1"/>
</dbReference>
<comment type="caution">
    <text evidence="6">The sequence shown here is derived from an EMBL/GenBank/DDBJ whole genome shotgun (WGS) entry which is preliminary data.</text>
</comment>